<sequence>MGPNKIENEIREKLGKREIQPSAQAWDRLDAMLSVQESKVEKKAFPWFRIAATVVLFLGVSYFFYNSSEKNIKDDNSNIVFEDSKKTSTDGIKKEEIDVVKSSQSIINEKNSSIVYSETKNKNIKKVKESKVLKNSYSKEVLPQMSKENQVAYSDTKNETKNNEDKSELKIIVESKEAIAEAKMPIEKTKLKIDPSSLLDQVDGEIELTFRQKVMKTVKKGYKEAKEAVASRNQESLINH</sequence>
<evidence type="ECO:0000256" key="1">
    <source>
        <dbReference type="SAM" id="Phobius"/>
    </source>
</evidence>
<keyword evidence="1" id="KW-0812">Transmembrane</keyword>
<keyword evidence="1" id="KW-1133">Transmembrane helix</keyword>
<gene>
    <name evidence="2" type="ORF">GCM10023230_13610</name>
</gene>
<organism evidence="2 3">
    <name type="scientific">Flavobacterium hankyongi</name>
    <dbReference type="NCBI Taxonomy" id="1176532"/>
    <lineage>
        <taxon>Bacteria</taxon>
        <taxon>Pseudomonadati</taxon>
        <taxon>Bacteroidota</taxon>
        <taxon>Flavobacteriia</taxon>
        <taxon>Flavobacteriales</taxon>
        <taxon>Flavobacteriaceae</taxon>
        <taxon>Flavobacterium</taxon>
    </lineage>
</organism>
<comment type="caution">
    <text evidence="2">The sequence shown here is derived from an EMBL/GenBank/DDBJ whole genome shotgun (WGS) entry which is preliminary data.</text>
</comment>
<proteinExistence type="predicted"/>
<name>A0ABP8ZT09_9FLAO</name>
<evidence type="ECO:0000313" key="3">
    <source>
        <dbReference type="Proteomes" id="UP001500141"/>
    </source>
</evidence>
<keyword evidence="1" id="KW-0472">Membrane</keyword>
<dbReference type="RefSeq" id="WP_264543603.1">
    <property type="nucleotide sequence ID" value="NZ_BAABIP010000011.1"/>
</dbReference>
<accession>A0ABP8ZT09</accession>
<evidence type="ECO:0000313" key="2">
    <source>
        <dbReference type="EMBL" id="GAA4765365.1"/>
    </source>
</evidence>
<keyword evidence="3" id="KW-1185">Reference proteome</keyword>
<reference evidence="3" key="1">
    <citation type="journal article" date="2019" name="Int. J. Syst. Evol. Microbiol.">
        <title>The Global Catalogue of Microorganisms (GCM) 10K type strain sequencing project: providing services to taxonomists for standard genome sequencing and annotation.</title>
        <authorList>
            <consortium name="The Broad Institute Genomics Platform"/>
            <consortium name="The Broad Institute Genome Sequencing Center for Infectious Disease"/>
            <person name="Wu L."/>
            <person name="Ma J."/>
        </authorList>
    </citation>
    <scope>NUCLEOTIDE SEQUENCE [LARGE SCALE GENOMIC DNA]</scope>
    <source>
        <strain evidence="3">JCM 18198</strain>
    </source>
</reference>
<dbReference type="EMBL" id="BAABIP010000011">
    <property type="protein sequence ID" value="GAA4765365.1"/>
    <property type="molecule type" value="Genomic_DNA"/>
</dbReference>
<feature type="transmembrane region" description="Helical" evidence="1">
    <location>
        <begin position="47"/>
        <end position="65"/>
    </location>
</feature>
<evidence type="ECO:0008006" key="4">
    <source>
        <dbReference type="Google" id="ProtNLM"/>
    </source>
</evidence>
<protein>
    <recommendedName>
        <fullName evidence="4">Anti-sigma factor</fullName>
    </recommendedName>
</protein>
<dbReference type="Proteomes" id="UP001500141">
    <property type="component" value="Unassembled WGS sequence"/>
</dbReference>